<dbReference type="SUPFAM" id="SSF52833">
    <property type="entry name" value="Thioredoxin-like"/>
    <property type="match status" value="1"/>
</dbReference>
<organism evidence="8 9">
    <name type="scientific">Rubrivirga litoralis</name>
    <dbReference type="NCBI Taxonomy" id="3075598"/>
    <lineage>
        <taxon>Bacteria</taxon>
        <taxon>Pseudomonadati</taxon>
        <taxon>Rhodothermota</taxon>
        <taxon>Rhodothermia</taxon>
        <taxon>Rhodothermales</taxon>
        <taxon>Rubricoccaceae</taxon>
        <taxon>Rubrivirga</taxon>
    </lineage>
</organism>
<feature type="chain" id="PRO_5045646609" evidence="6">
    <location>
        <begin position="24"/>
        <end position="315"/>
    </location>
</feature>
<comment type="similarity">
    <text evidence="1">Belongs to the thioredoxin family. DsbA subfamily.</text>
</comment>
<dbReference type="Pfam" id="PF13462">
    <property type="entry name" value="Thioredoxin_4"/>
    <property type="match status" value="1"/>
</dbReference>
<dbReference type="PROSITE" id="PS51257">
    <property type="entry name" value="PROKAR_LIPOPROTEIN"/>
    <property type="match status" value="1"/>
</dbReference>
<keyword evidence="2 6" id="KW-0732">Signal</keyword>
<protein>
    <submittedName>
        <fullName evidence="8">Thioredoxin domain-containing protein</fullName>
    </submittedName>
</protein>
<dbReference type="InterPro" id="IPR013766">
    <property type="entry name" value="Thioredoxin_domain"/>
</dbReference>
<evidence type="ECO:0000256" key="5">
    <source>
        <dbReference type="ARBA" id="ARBA00023284"/>
    </source>
</evidence>
<keyword evidence="5" id="KW-0676">Redox-active center</keyword>
<name>A0ABU3BSA7_9BACT</name>
<evidence type="ECO:0000256" key="2">
    <source>
        <dbReference type="ARBA" id="ARBA00022729"/>
    </source>
</evidence>
<evidence type="ECO:0000256" key="3">
    <source>
        <dbReference type="ARBA" id="ARBA00023002"/>
    </source>
</evidence>
<keyword evidence="4" id="KW-1015">Disulfide bond</keyword>
<feature type="signal peptide" evidence="6">
    <location>
        <begin position="1"/>
        <end position="23"/>
    </location>
</feature>
<gene>
    <name evidence="8" type="ORF">RM540_10440</name>
</gene>
<evidence type="ECO:0000313" key="9">
    <source>
        <dbReference type="Proteomes" id="UP001267426"/>
    </source>
</evidence>
<dbReference type="PANTHER" id="PTHR13887:SF14">
    <property type="entry name" value="DISULFIDE BOND FORMATION PROTEIN D"/>
    <property type="match status" value="1"/>
</dbReference>
<dbReference type="EMBL" id="JAVRHT010000022">
    <property type="protein sequence ID" value="MDT0632162.1"/>
    <property type="molecule type" value="Genomic_DNA"/>
</dbReference>
<evidence type="ECO:0000259" key="7">
    <source>
        <dbReference type="PROSITE" id="PS51352"/>
    </source>
</evidence>
<dbReference type="InterPro" id="IPR012336">
    <property type="entry name" value="Thioredoxin-like_fold"/>
</dbReference>
<evidence type="ECO:0000256" key="4">
    <source>
        <dbReference type="ARBA" id="ARBA00023157"/>
    </source>
</evidence>
<dbReference type="InterPro" id="IPR036249">
    <property type="entry name" value="Thioredoxin-like_sf"/>
</dbReference>
<keyword evidence="3" id="KW-0560">Oxidoreductase</keyword>
<dbReference type="RefSeq" id="WP_311663809.1">
    <property type="nucleotide sequence ID" value="NZ_JAVRHT010000022.1"/>
</dbReference>
<evidence type="ECO:0000313" key="8">
    <source>
        <dbReference type="EMBL" id="MDT0632162.1"/>
    </source>
</evidence>
<evidence type="ECO:0000256" key="1">
    <source>
        <dbReference type="ARBA" id="ARBA00005791"/>
    </source>
</evidence>
<proteinExistence type="inferred from homology"/>
<dbReference type="Gene3D" id="3.40.30.10">
    <property type="entry name" value="Glutaredoxin"/>
    <property type="match status" value="1"/>
</dbReference>
<keyword evidence="9" id="KW-1185">Reference proteome</keyword>
<dbReference type="PROSITE" id="PS51352">
    <property type="entry name" value="THIOREDOXIN_2"/>
    <property type="match status" value="1"/>
</dbReference>
<comment type="caution">
    <text evidence="8">The sequence shown here is derived from an EMBL/GenBank/DDBJ whole genome shotgun (WGS) entry which is preliminary data.</text>
</comment>
<dbReference type="PANTHER" id="PTHR13887">
    <property type="entry name" value="GLUTATHIONE S-TRANSFERASE KAPPA"/>
    <property type="match status" value="1"/>
</dbReference>
<dbReference type="Proteomes" id="UP001267426">
    <property type="component" value="Unassembled WGS sequence"/>
</dbReference>
<sequence length="315" mass="32447">MRLPLFAAVLLTAAGCAPTDAPAQTPAEGDVGEELTQEEEARVLDNLRVEIPELATLPLDLGPLAASGADGVRLGTLTVDGRQTVPVLLSDDGARLFLLAGPPLDVGRDEAALASVRADLAAAEAQADSLRRSLLAPLVAGRPALGAASAPVTVIEFTDLQCPYCARGAATVEEVLDERPDDVRVVSLPFPLGFHDWARPAAIASECLADQPDVYWAVRDDLFENQDAVTTANVLDRIAAVAAAGGADPSWRACATDASSPAHQAAAATVDQSVAAAEQLGVTGTPAYFVNGTLISGARPLADFLQAVDAARDDA</sequence>
<evidence type="ECO:0000256" key="6">
    <source>
        <dbReference type="SAM" id="SignalP"/>
    </source>
</evidence>
<reference evidence="8 9" key="1">
    <citation type="submission" date="2023-09" db="EMBL/GenBank/DDBJ databases">
        <authorList>
            <person name="Rey-Velasco X."/>
        </authorList>
    </citation>
    <scope>NUCLEOTIDE SEQUENCE [LARGE SCALE GENOMIC DNA]</scope>
    <source>
        <strain evidence="8 9">F394</strain>
    </source>
</reference>
<accession>A0ABU3BSA7</accession>
<feature type="domain" description="Thioredoxin" evidence="7">
    <location>
        <begin position="130"/>
        <end position="313"/>
    </location>
</feature>